<dbReference type="GO" id="GO:0006508">
    <property type="term" value="P:proteolysis"/>
    <property type="evidence" value="ECO:0007669"/>
    <property type="project" value="UniProtKB-KW"/>
</dbReference>
<dbReference type="RefSeq" id="WP_078698463.1">
    <property type="nucleotide sequence ID" value="NZ_LT796768.1"/>
</dbReference>
<dbReference type="Proteomes" id="UP000191040">
    <property type="component" value="Chromosome I"/>
</dbReference>
<organism evidence="2 3">
    <name type="scientific">Aeromicrobium choanae</name>
    <dbReference type="NCBI Taxonomy" id="1736691"/>
    <lineage>
        <taxon>Bacteria</taxon>
        <taxon>Bacillati</taxon>
        <taxon>Actinomycetota</taxon>
        <taxon>Actinomycetes</taxon>
        <taxon>Propionibacteriales</taxon>
        <taxon>Nocardioidaceae</taxon>
        <taxon>Aeromicrobium</taxon>
    </lineage>
</organism>
<evidence type="ECO:0000259" key="1">
    <source>
        <dbReference type="SMART" id="SM00460"/>
    </source>
</evidence>
<proteinExistence type="predicted"/>
<dbReference type="InterPro" id="IPR038765">
    <property type="entry name" value="Papain-like_cys_pep_sf"/>
</dbReference>
<sequence>MRYRVWHRTTYTYDDDVSNSYGLAHVVPRPSSWQQVESVDVRIEPTPGDTSRDTDYYGNTVTYFQVTDPHRTLVVDATSEVEVQVPVHDAEALATPWELARPAERSDVEGAWRAVDLALPSALVDQTEQARAYAAVSLTPGRPVGEAVTDLMHRIHADFRYDKTATTVTSRIDDVFEQRAGVCQDFAHLTLSCLRSHGLAVAYVSGYLATTPPPGKERVVGADASHAWAAVWLPDGSWLALDPTNDHWADDRYVTVAWGRDYKDVPPVKGIIYTDARSSTLDVQVDVAPLA</sequence>
<dbReference type="Gene3D" id="3.10.620.30">
    <property type="match status" value="1"/>
</dbReference>
<evidence type="ECO:0000313" key="2">
    <source>
        <dbReference type="EMBL" id="SKB03440.1"/>
    </source>
</evidence>
<keyword evidence="2" id="KW-0645">Protease</keyword>
<accession>A0A1T4YNZ5</accession>
<dbReference type="SUPFAM" id="SSF54001">
    <property type="entry name" value="Cysteine proteinases"/>
    <property type="match status" value="1"/>
</dbReference>
<keyword evidence="2" id="KW-0378">Hydrolase</keyword>
<dbReference type="InterPro" id="IPR013589">
    <property type="entry name" value="Bac_transglu_N"/>
</dbReference>
<reference evidence="3" key="1">
    <citation type="submission" date="2017-02" db="EMBL/GenBank/DDBJ databases">
        <authorList>
            <person name="Varghese N."/>
            <person name="Submissions S."/>
        </authorList>
    </citation>
    <scope>NUCLEOTIDE SEQUENCE [LARGE SCALE GENOMIC DNA]</scope>
    <source>
        <strain evidence="3">9H-4</strain>
    </source>
</reference>
<dbReference type="Pfam" id="PF01841">
    <property type="entry name" value="Transglut_core"/>
    <property type="match status" value="1"/>
</dbReference>
<protein>
    <submittedName>
        <fullName evidence="2">Transglutaminase-like enzyme, putative cysteine protease</fullName>
    </submittedName>
</protein>
<dbReference type="Pfam" id="PF08379">
    <property type="entry name" value="Bact_transglu_N"/>
    <property type="match status" value="1"/>
</dbReference>
<dbReference type="SMART" id="SM00460">
    <property type="entry name" value="TGc"/>
    <property type="match status" value="1"/>
</dbReference>
<dbReference type="OrthoDB" id="9804023at2"/>
<dbReference type="STRING" id="1736691.SAMN06295964_0252"/>
<dbReference type="PANTHER" id="PTHR33490">
    <property type="entry name" value="BLR5614 PROTEIN-RELATED"/>
    <property type="match status" value="1"/>
</dbReference>
<dbReference type="PANTHER" id="PTHR33490:SF7">
    <property type="entry name" value="BLR2979 PROTEIN"/>
    <property type="match status" value="1"/>
</dbReference>
<dbReference type="InterPro" id="IPR002931">
    <property type="entry name" value="Transglutaminase-like"/>
</dbReference>
<dbReference type="EMBL" id="LT796768">
    <property type="protein sequence ID" value="SKB03440.1"/>
    <property type="molecule type" value="Genomic_DNA"/>
</dbReference>
<keyword evidence="3" id="KW-1185">Reference proteome</keyword>
<dbReference type="GO" id="GO:0008233">
    <property type="term" value="F:peptidase activity"/>
    <property type="evidence" value="ECO:0007669"/>
    <property type="project" value="UniProtKB-KW"/>
</dbReference>
<name>A0A1T4YNZ5_9ACTN</name>
<gene>
    <name evidence="2" type="ORF">SAMN06295964_0252</name>
</gene>
<dbReference type="AlphaFoldDB" id="A0A1T4YNZ5"/>
<feature type="domain" description="Transglutaminase-like" evidence="1">
    <location>
        <begin position="175"/>
        <end position="245"/>
    </location>
</feature>
<evidence type="ECO:0000313" key="3">
    <source>
        <dbReference type="Proteomes" id="UP000191040"/>
    </source>
</evidence>